<dbReference type="KEGG" id="ccac:CcaHIS019_0211820"/>
<dbReference type="EMBL" id="AP028213">
    <property type="protein sequence ID" value="BEI89820.1"/>
    <property type="molecule type" value="Genomic_DNA"/>
</dbReference>
<keyword evidence="3" id="KW-1185">Reference proteome</keyword>
<dbReference type="RefSeq" id="XP_060455086.1">
    <property type="nucleotide sequence ID" value="XM_060598276.1"/>
</dbReference>
<gene>
    <name evidence="2" type="ORF">CcaverHIS019_0211820</name>
</gene>
<feature type="compositionally biased region" description="Basic and acidic residues" evidence="1">
    <location>
        <begin position="557"/>
        <end position="567"/>
    </location>
</feature>
<name>A0AA48I9Z3_9TREE</name>
<protein>
    <submittedName>
        <fullName evidence="2">Uncharacterized protein</fullName>
    </submittedName>
</protein>
<organism evidence="2 3">
    <name type="scientific">Cutaneotrichosporon cavernicola</name>
    <dbReference type="NCBI Taxonomy" id="279322"/>
    <lineage>
        <taxon>Eukaryota</taxon>
        <taxon>Fungi</taxon>
        <taxon>Dikarya</taxon>
        <taxon>Basidiomycota</taxon>
        <taxon>Agaricomycotina</taxon>
        <taxon>Tremellomycetes</taxon>
        <taxon>Trichosporonales</taxon>
        <taxon>Trichosporonaceae</taxon>
        <taxon>Cutaneotrichosporon</taxon>
    </lineage>
</organism>
<dbReference type="Proteomes" id="UP001233271">
    <property type="component" value="Chromosome 2"/>
</dbReference>
<feature type="region of interest" description="Disordered" evidence="1">
    <location>
        <begin position="310"/>
        <end position="374"/>
    </location>
</feature>
<evidence type="ECO:0000313" key="2">
    <source>
        <dbReference type="EMBL" id="BEI89820.1"/>
    </source>
</evidence>
<evidence type="ECO:0000256" key="1">
    <source>
        <dbReference type="SAM" id="MobiDB-lite"/>
    </source>
</evidence>
<accession>A0AA48I9Z3</accession>
<feature type="compositionally biased region" description="Low complexity" evidence="1">
    <location>
        <begin position="546"/>
        <end position="556"/>
    </location>
</feature>
<dbReference type="GeneID" id="85493691"/>
<evidence type="ECO:0000313" key="3">
    <source>
        <dbReference type="Proteomes" id="UP001233271"/>
    </source>
</evidence>
<feature type="region of interest" description="Disordered" evidence="1">
    <location>
        <begin position="534"/>
        <end position="567"/>
    </location>
</feature>
<sequence length="567" mass="60230">MSKRHLRAAGALAAEPALVLDGITSIHPPPDALQIEAAFDSEAARKLSPSELSQAKAVLQDLRVPNQPHGPPGGLARLTDETVPDQVYTKWRRKLIALTQTAVPDLVAQLLIAHEACGAVHGASVVGGSLARFYVLGAGCVATDLGDPTGQTRDLSLLARPGTTLRNLLLNPILPAFLAAEPRPVCAWDVAPSPRLGPPLQLQVPLGEGLHTLAAMLEAARVRVESNGPVPARLPTILQDVMGVVKGHRMDVLFTDQNQNSNVIPTVDIIDRSVRMIPVTTHEMTKLIESAEWIPQAMYSSLDNLASTFQASPSNDTPAAHADSAATDVKTSSPRKGSISATEIAHDPEPDAWWQEKWPRPKSSHSSARTHHVETEEVADADLAAFKLGLAAGTEDELFDPDVEFFVSTGVDELAFPSISPAECPLQDTVPPAKKGATERSSFDTIRALITSTDPPQPDTDTLATVETDTDTLVAVKTDTDTLATVGTDTDTLVTVETSRKAAPSLPPHLAALRALYDLEGDVVKTTEVTTKVDLPGMRQSASSMGFRGSSGTGPRRPGEEPPSAEK</sequence>
<proteinExistence type="predicted"/>
<dbReference type="AlphaFoldDB" id="A0AA48I9Z3"/>
<feature type="compositionally biased region" description="Polar residues" evidence="1">
    <location>
        <begin position="329"/>
        <end position="341"/>
    </location>
</feature>
<reference evidence="2" key="1">
    <citation type="journal article" date="2023" name="BMC Genomics">
        <title>Chromosome-level genome assemblies of Cutaneotrichosporon spp. (Trichosporonales, Basidiomycota) reveal imbalanced evolution between nucleotide sequences and chromosome synteny.</title>
        <authorList>
            <person name="Kobayashi Y."/>
            <person name="Kayamori A."/>
            <person name="Aoki K."/>
            <person name="Shiwa Y."/>
            <person name="Matsutani M."/>
            <person name="Fujita N."/>
            <person name="Sugita T."/>
            <person name="Iwasaki W."/>
            <person name="Tanaka N."/>
            <person name="Takashima M."/>
        </authorList>
    </citation>
    <scope>NUCLEOTIDE SEQUENCE</scope>
    <source>
        <strain evidence="2">HIS019</strain>
    </source>
</reference>